<keyword evidence="1" id="KW-0175">Coiled coil</keyword>
<evidence type="ECO:0000313" key="3">
    <source>
        <dbReference type="EMBL" id="CAI2379276.1"/>
    </source>
</evidence>
<protein>
    <recommendedName>
        <fullName evidence="5">t-SNARE coiled-coil homology domain-containing protein</fullName>
    </recommendedName>
</protein>
<evidence type="ECO:0000256" key="2">
    <source>
        <dbReference type="SAM" id="Phobius"/>
    </source>
</evidence>
<feature type="coiled-coil region" evidence="1">
    <location>
        <begin position="139"/>
        <end position="173"/>
    </location>
</feature>
<feature type="transmembrane region" description="Helical" evidence="2">
    <location>
        <begin position="200"/>
        <end position="221"/>
    </location>
</feature>
<evidence type="ECO:0000313" key="4">
    <source>
        <dbReference type="Proteomes" id="UP001295684"/>
    </source>
</evidence>
<dbReference type="Proteomes" id="UP001295684">
    <property type="component" value="Unassembled WGS sequence"/>
</dbReference>
<dbReference type="AlphaFoldDB" id="A0AAD1XVG6"/>
<dbReference type="EMBL" id="CAMPGE010021103">
    <property type="protein sequence ID" value="CAI2379276.1"/>
    <property type="molecule type" value="Genomic_DNA"/>
</dbReference>
<proteinExistence type="predicted"/>
<keyword evidence="2" id="KW-0472">Membrane</keyword>
<name>A0AAD1XVG6_EUPCR</name>
<evidence type="ECO:0000256" key="1">
    <source>
        <dbReference type="SAM" id="Coils"/>
    </source>
</evidence>
<dbReference type="SUPFAM" id="SSF58038">
    <property type="entry name" value="SNARE fusion complex"/>
    <property type="match status" value="1"/>
</dbReference>
<accession>A0AAD1XVG6</accession>
<keyword evidence="4" id="KW-1185">Reference proteome</keyword>
<organism evidence="3 4">
    <name type="scientific">Euplotes crassus</name>
    <dbReference type="NCBI Taxonomy" id="5936"/>
    <lineage>
        <taxon>Eukaryota</taxon>
        <taxon>Sar</taxon>
        <taxon>Alveolata</taxon>
        <taxon>Ciliophora</taxon>
        <taxon>Intramacronucleata</taxon>
        <taxon>Spirotrichea</taxon>
        <taxon>Hypotrichia</taxon>
        <taxon>Euplotida</taxon>
        <taxon>Euplotidae</taxon>
        <taxon>Moneuplotes</taxon>
    </lineage>
</organism>
<reference evidence="3" key="1">
    <citation type="submission" date="2023-07" db="EMBL/GenBank/DDBJ databases">
        <authorList>
            <consortium name="AG Swart"/>
            <person name="Singh M."/>
            <person name="Singh A."/>
            <person name="Seah K."/>
            <person name="Emmerich C."/>
        </authorList>
    </citation>
    <scope>NUCLEOTIDE SEQUENCE</scope>
    <source>
        <strain evidence="3">DP1</strain>
    </source>
</reference>
<sequence length="224" mass="26040">MEYEDIQEDIEANKEEIENQLDSYSDLAGADQKAALAKINKLIKEMESNTKDFRQSYLGADIPIVKEAELKDNYQSYVDLAKEYKERVQRLNMVVDSQSEEKDEESLVFKNGKIDYNKNTTEQVVKHGLDTQDKSKKVAERLEGRVHEMNDMADDQLEELDRQEEVILKINEANMEIESDMKRAQKYIKYFARTYMQDKCIIVLIFLCCVAILGVFIVALIDDK</sequence>
<comment type="caution">
    <text evidence="3">The sequence shown here is derived from an EMBL/GenBank/DDBJ whole genome shotgun (WGS) entry which is preliminary data.</text>
</comment>
<gene>
    <name evidence="3" type="ORF">ECRASSUSDP1_LOCUS20685</name>
</gene>
<dbReference type="Gene3D" id="1.20.5.110">
    <property type="match status" value="1"/>
</dbReference>
<keyword evidence="2" id="KW-0812">Transmembrane</keyword>
<evidence type="ECO:0008006" key="5">
    <source>
        <dbReference type="Google" id="ProtNLM"/>
    </source>
</evidence>
<feature type="coiled-coil region" evidence="1">
    <location>
        <begin position="67"/>
        <end position="101"/>
    </location>
</feature>
<keyword evidence="2" id="KW-1133">Transmembrane helix</keyword>